<evidence type="ECO:0000256" key="3">
    <source>
        <dbReference type="ARBA" id="ARBA00023015"/>
    </source>
</evidence>
<evidence type="ECO:0000259" key="9">
    <source>
        <dbReference type="PROSITE" id="PS50888"/>
    </source>
</evidence>
<keyword evidence="6" id="KW-0539">Nucleus</keyword>
<feature type="non-terminal residue" evidence="10">
    <location>
        <position position="797"/>
    </location>
</feature>
<dbReference type="PANTHER" id="PTHR15741:SF23">
    <property type="entry name" value="MLX-INTERACTING PROTEIN"/>
    <property type="match status" value="1"/>
</dbReference>
<feature type="compositionally biased region" description="Low complexity" evidence="8">
    <location>
        <begin position="222"/>
        <end position="251"/>
    </location>
</feature>
<evidence type="ECO:0000256" key="1">
    <source>
        <dbReference type="ARBA" id="ARBA00004123"/>
    </source>
</evidence>
<keyword evidence="5" id="KW-0804">Transcription</keyword>
<reference evidence="10 11" key="1">
    <citation type="submission" date="2019-09" db="EMBL/GenBank/DDBJ databases">
        <title>Bird 10,000 Genomes (B10K) Project - Family phase.</title>
        <authorList>
            <person name="Zhang G."/>
        </authorList>
    </citation>
    <scope>NUCLEOTIDE SEQUENCE [LARGE SCALE GENOMIC DNA]</scope>
    <source>
        <strain evidence="10">B10K-DU-001-43</strain>
        <tissue evidence="10">Muscle</tissue>
    </source>
</reference>
<evidence type="ECO:0000313" key="11">
    <source>
        <dbReference type="Proteomes" id="UP000520463"/>
    </source>
</evidence>
<protein>
    <submittedName>
        <fullName evidence="10">MLXIP protein</fullName>
    </submittedName>
</protein>
<dbReference type="GO" id="GO:0005634">
    <property type="term" value="C:nucleus"/>
    <property type="evidence" value="ECO:0007669"/>
    <property type="project" value="UniProtKB-SubCell"/>
</dbReference>
<dbReference type="InterPro" id="IPR052207">
    <property type="entry name" value="Max-like/E-box_TFs"/>
</dbReference>
<keyword evidence="3" id="KW-0805">Transcription regulation</keyword>
<feature type="region of interest" description="Disordered" evidence="8">
    <location>
        <begin position="543"/>
        <end position="591"/>
    </location>
</feature>
<dbReference type="SUPFAM" id="SSF47459">
    <property type="entry name" value="HLH, helix-loop-helix DNA-binding domain"/>
    <property type="match status" value="1"/>
</dbReference>
<dbReference type="GO" id="GO:0046983">
    <property type="term" value="F:protein dimerization activity"/>
    <property type="evidence" value="ECO:0007669"/>
    <property type="project" value="InterPro"/>
</dbReference>
<accession>A0A7L0NQ46</accession>
<name>A0A7L0NQ46_9PASS</name>
<dbReference type="InterPro" id="IPR036638">
    <property type="entry name" value="HLH_DNA-bd_sf"/>
</dbReference>
<dbReference type="Pfam" id="PF00010">
    <property type="entry name" value="HLH"/>
    <property type="match status" value="1"/>
</dbReference>
<organism evidence="10 11">
    <name type="scientific">Formicarius rufipectus</name>
    <dbReference type="NCBI Taxonomy" id="1118560"/>
    <lineage>
        <taxon>Eukaryota</taxon>
        <taxon>Metazoa</taxon>
        <taxon>Chordata</taxon>
        <taxon>Craniata</taxon>
        <taxon>Vertebrata</taxon>
        <taxon>Euteleostomi</taxon>
        <taxon>Archelosauria</taxon>
        <taxon>Archosauria</taxon>
        <taxon>Dinosauria</taxon>
        <taxon>Saurischia</taxon>
        <taxon>Theropoda</taxon>
        <taxon>Coelurosauria</taxon>
        <taxon>Aves</taxon>
        <taxon>Neognathae</taxon>
        <taxon>Neoaves</taxon>
        <taxon>Telluraves</taxon>
        <taxon>Australaves</taxon>
        <taxon>Passeriformes</taxon>
        <taxon>Formicariidae</taxon>
        <taxon>Formicarius</taxon>
    </lineage>
</organism>
<dbReference type="EMBL" id="VXAU01004244">
    <property type="protein sequence ID" value="NXK94468.1"/>
    <property type="molecule type" value="Genomic_DNA"/>
</dbReference>
<dbReference type="Gene3D" id="4.10.280.10">
    <property type="entry name" value="Helix-loop-helix DNA-binding domain"/>
    <property type="match status" value="1"/>
</dbReference>
<feature type="domain" description="BHLH" evidence="9">
    <location>
        <begin position="597"/>
        <end position="647"/>
    </location>
</feature>
<evidence type="ECO:0000256" key="7">
    <source>
        <dbReference type="SAM" id="Coils"/>
    </source>
</evidence>
<dbReference type="FunFam" id="4.10.280.10:FF:000028">
    <property type="entry name" value="MLX interacting protein like"/>
    <property type="match status" value="1"/>
</dbReference>
<comment type="caution">
    <text evidence="10">The sequence shown here is derived from an EMBL/GenBank/DDBJ whole genome shotgun (WGS) entry which is preliminary data.</text>
</comment>
<dbReference type="PANTHER" id="PTHR15741">
    <property type="entry name" value="BASIC HELIX-LOOP-HELIX ZIP TRANSCRIPTION FACTOR"/>
    <property type="match status" value="1"/>
</dbReference>
<keyword evidence="4" id="KW-0238">DNA-binding</keyword>
<dbReference type="GO" id="GO:0000978">
    <property type="term" value="F:RNA polymerase II cis-regulatory region sequence-specific DNA binding"/>
    <property type="evidence" value="ECO:0007669"/>
    <property type="project" value="TreeGrafter"/>
</dbReference>
<keyword evidence="11" id="KW-1185">Reference proteome</keyword>
<keyword evidence="2" id="KW-0597">Phosphoprotein</keyword>
<keyword evidence="7" id="KW-0175">Coiled coil</keyword>
<comment type="subcellular location">
    <subcellularLocation>
        <location evidence="1">Nucleus</location>
    </subcellularLocation>
</comment>
<feature type="region of interest" description="Disordered" evidence="8">
    <location>
        <begin position="222"/>
        <end position="256"/>
    </location>
</feature>
<evidence type="ECO:0000256" key="8">
    <source>
        <dbReference type="SAM" id="MobiDB-lite"/>
    </source>
</evidence>
<gene>
    <name evidence="10" type="primary">Mlxip</name>
    <name evidence="10" type="ORF">FORRUF_R03461</name>
</gene>
<proteinExistence type="predicted"/>
<feature type="coiled-coil region" evidence="7">
    <location>
        <begin position="637"/>
        <end position="678"/>
    </location>
</feature>
<dbReference type="InterPro" id="IPR011598">
    <property type="entry name" value="bHLH_dom"/>
</dbReference>
<dbReference type="SMART" id="SM00353">
    <property type="entry name" value="HLH"/>
    <property type="match status" value="1"/>
</dbReference>
<dbReference type="GO" id="GO:0000981">
    <property type="term" value="F:DNA-binding transcription factor activity, RNA polymerase II-specific"/>
    <property type="evidence" value="ECO:0007669"/>
    <property type="project" value="TreeGrafter"/>
</dbReference>
<dbReference type="OrthoDB" id="6022628at2759"/>
<evidence type="ECO:0000256" key="4">
    <source>
        <dbReference type="ARBA" id="ARBA00023125"/>
    </source>
</evidence>
<feature type="compositionally biased region" description="Polar residues" evidence="8">
    <location>
        <begin position="545"/>
        <end position="566"/>
    </location>
</feature>
<evidence type="ECO:0000256" key="2">
    <source>
        <dbReference type="ARBA" id="ARBA00022553"/>
    </source>
</evidence>
<evidence type="ECO:0000256" key="6">
    <source>
        <dbReference type="ARBA" id="ARBA00023242"/>
    </source>
</evidence>
<dbReference type="PROSITE" id="PS50888">
    <property type="entry name" value="BHLH"/>
    <property type="match status" value="1"/>
</dbReference>
<dbReference type="Proteomes" id="UP000520463">
    <property type="component" value="Unassembled WGS sequence"/>
</dbReference>
<feature type="compositionally biased region" description="Low complexity" evidence="8">
    <location>
        <begin position="567"/>
        <end position="584"/>
    </location>
</feature>
<feature type="non-terminal residue" evidence="10">
    <location>
        <position position="1"/>
    </location>
</feature>
<evidence type="ECO:0000313" key="10">
    <source>
        <dbReference type="EMBL" id="NXK94468.1"/>
    </source>
</evidence>
<dbReference type="AlphaFoldDB" id="A0A7L0NQ46"/>
<sequence>TESRVICCLFCFSGRLVSPKWKNFKGLKLQWRDKIRLNNAIWRAWYMQYLEKRKNPVCHFVTPLDGSVDVDEHRRPEAIATEGKYWKRRIEIVIREYHKWRTYFKKRLQKHKDEDLSSLVRDDDVVLWQRRRYGRDTPVPMEEGSLLDADMLMSEFTDTLFSTLSSHQLVSWPNSRDIGHLGNADMIQPGLIPLQPNFDFMDTFEPFQELFTPSRSSNFFPSVSAASSATTDSSSHSSQSPVVPSGSLPSTLPAESIDGGLIASPVPAPVLPDVGTDQCAGLRSEAPFIQPGDFPPDSALSGPQPFVPVFPSPLPLLQPSPSPSPLPAVPLSSSLGSAPFAAPDTPKFGLCESTVITHTASATLTHNAPATTFSQSHGLGLATQQPLPCNVAFQTALLQGQPRPQLQSQLTFALPKAVPLAGAGTRPKQSQKIVPTPKPETVSLLVKNAFITPAAFQGQSRAVIVTPAPLKREGILTPATSQSNVAIAPAGIVRAPGVTEFRSNILVGPAQRAPSSQQSQSTVSHLFSPSVVQDVLVKGEHIPSHSCSSQVPSPTPSRDCQNSGQASPCTSEQSPSPQSPQNSSGKPATDPAMAAFKNRRMKHLSEQKRRSNIKIGFSALSSLVSANSKSISHAITLQRAVEYIAKLQQERAQMQEESRRLREEIEELNATIISCQQQLPATGVPVTRQRFDHMRRMFDDYVRSRILQNWKFWIFSIIIKPLFESFNGMVSTTSFKDLNETALAWLDQHCSLPVLRPMVLNTLRHLSTTTSILSDPSRLPEQATEAVLKLSETSGET</sequence>
<evidence type="ECO:0000256" key="5">
    <source>
        <dbReference type="ARBA" id="ARBA00023163"/>
    </source>
</evidence>